<protein>
    <submittedName>
        <fullName evidence="3">FecR family protein</fullName>
    </submittedName>
</protein>
<evidence type="ECO:0000313" key="4">
    <source>
        <dbReference type="Proteomes" id="UP000278222"/>
    </source>
</evidence>
<dbReference type="Proteomes" id="UP000278222">
    <property type="component" value="Unassembled WGS sequence"/>
</dbReference>
<dbReference type="EMBL" id="RJKX01000014">
    <property type="protein sequence ID" value="ROP90768.1"/>
    <property type="molecule type" value="Genomic_DNA"/>
</dbReference>
<dbReference type="AlphaFoldDB" id="A0A3N1LIV7"/>
<dbReference type="Pfam" id="PF04773">
    <property type="entry name" value="FecR"/>
    <property type="match status" value="1"/>
</dbReference>
<dbReference type="Pfam" id="PF16220">
    <property type="entry name" value="DUF4880"/>
    <property type="match status" value="1"/>
</dbReference>
<dbReference type="InterPro" id="IPR006860">
    <property type="entry name" value="FecR"/>
</dbReference>
<evidence type="ECO:0000313" key="3">
    <source>
        <dbReference type="EMBL" id="ROP90768.1"/>
    </source>
</evidence>
<name>A0A3N1LIV7_9PROT</name>
<feature type="domain" description="FecR protein" evidence="1">
    <location>
        <begin position="125"/>
        <end position="216"/>
    </location>
</feature>
<gene>
    <name evidence="3" type="ORF">EDC65_2626</name>
</gene>
<evidence type="ECO:0000259" key="1">
    <source>
        <dbReference type="Pfam" id="PF04773"/>
    </source>
</evidence>
<dbReference type="InterPro" id="IPR032623">
    <property type="entry name" value="FecR_N"/>
</dbReference>
<organism evidence="3 4">
    <name type="scientific">Stella humosa</name>
    <dbReference type="NCBI Taxonomy" id="94"/>
    <lineage>
        <taxon>Bacteria</taxon>
        <taxon>Pseudomonadati</taxon>
        <taxon>Pseudomonadota</taxon>
        <taxon>Alphaproteobacteria</taxon>
        <taxon>Rhodospirillales</taxon>
        <taxon>Stellaceae</taxon>
        <taxon>Stella</taxon>
    </lineage>
</organism>
<evidence type="ECO:0000259" key="2">
    <source>
        <dbReference type="Pfam" id="PF16220"/>
    </source>
</evidence>
<sequence>MADEPPDPIPDQMFEAAATWLVRLREPLATPQDRADFAGWLAADARHPAAMDRAARLWGRLAEPAMALAAASRPAANPGQRTIRRPGWRPGWRHAGTWAAAAALLLAVAIGVVQGPALYDDLRADHRTPVGERRTVELADGSRLTLNTGTALAIDLAGDGRRVRLFRGEAFFDVAADPDRPFLVDTAAGSVRVVGTRFNVRLDGARAVVAVEEGRVVARGAGPDGAEVALARGQQVLLSADAPPVAAPLDGEQAGEWRSGRLVFFRTPLAEVTAELERYRGGRIVPLGNRLRALRVTGAFDTGRPDAALDVIAATLAVDLTRLPFGIVLLR</sequence>
<dbReference type="Gene3D" id="2.60.120.1440">
    <property type="match status" value="1"/>
</dbReference>
<dbReference type="OrthoDB" id="1098280at2"/>
<feature type="domain" description="FecR N-terminal" evidence="2">
    <location>
        <begin position="15"/>
        <end position="57"/>
    </location>
</feature>
<comment type="caution">
    <text evidence="3">The sequence shown here is derived from an EMBL/GenBank/DDBJ whole genome shotgun (WGS) entry which is preliminary data.</text>
</comment>
<accession>A0A3N1LIV7</accession>
<dbReference type="GO" id="GO:0016989">
    <property type="term" value="F:sigma factor antagonist activity"/>
    <property type="evidence" value="ECO:0007669"/>
    <property type="project" value="TreeGrafter"/>
</dbReference>
<dbReference type="PANTHER" id="PTHR30273">
    <property type="entry name" value="PERIPLASMIC SIGNAL SENSOR AND SIGMA FACTOR ACTIVATOR FECR-RELATED"/>
    <property type="match status" value="1"/>
</dbReference>
<dbReference type="PANTHER" id="PTHR30273:SF2">
    <property type="entry name" value="PROTEIN FECR"/>
    <property type="match status" value="1"/>
</dbReference>
<dbReference type="PIRSF" id="PIRSF018266">
    <property type="entry name" value="FecR"/>
    <property type="match status" value="1"/>
</dbReference>
<reference evidence="3 4" key="1">
    <citation type="submission" date="2018-11" db="EMBL/GenBank/DDBJ databases">
        <title>Genomic Encyclopedia of Type Strains, Phase IV (KMG-IV): sequencing the most valuable type-strain genomes for metagenomic binning, comparative biology and taxonomic classification.</title>
        <authorList>
            <person name="Goeker M."/>
        </authorList>
    </citation>
    <scope>NUCLEOTIDE SEQUENCE [LARGE SCALE GENOMIC DNA]</scope>
    <source>
        <strain evidence="3 4">DSM 5900</strain>
    </source>
</reference>
<dbReference type="RefSeq" id="WP_123690166.1">
    <property type="nucleotide sequence ID" value="NZ_AP019700.1"/>
</dbReference>
<keyword evidence="4" id="KW-1185">Reference proteome</keyword>
<dbReference type="InterPro" id="IPR012373">
    <property type="entry name" value="Ferrdict_sens_TM"/>
</dbReference>
<proteinExistence type="predicted"/>
<dbReference type="Gene3D" id="3.55.50.30">
    <property type="match status" value="1"/>
</dbReference>